<dbReference type="PANTHER" id="PTHR47293:SF27">
    <property type="entry name" value="JACALIN-TYPE LECTIN DOMAIN-CONTAINING PROTEIN"/>
    <property type="match status" value="1"/>
</dbReference>
<reference evidence="3" key="1">
    <citation type="journal article" date="2009" name="Nature">
        <title>Genome sequence and analysis of the Irish potato famine pathogen Phytophthora infestans.</title>
        <authorList>
            <consortium name="The Broad Institute Genome Sequencing Platform"/>
            <person name="Haas B.J."/>
            <person name="Kamoun S."/>
            <person name="Zody M.C."/>
            <person name="Jiang R.H."/>
            <person name="Handsaker R.E."/>
            <person name="Cano L.M."/>
            <person name="Grabherr M."/>
            <person name="Kodira C.D."/>
            <person name="Raffaele S."/>
            <person name="Torto-Alalibo T."/>
            <person name="Bozkurt T.O."/>
            <person name="Ah-Fong A.M."/>
            <person name="Alvarado L."/>
            <person name="Anderson V.L."/>
            <person name="Armstrong M.R."/>
            <person name="Avrova A."/>
            <person name="Baxter L."/>
            <person name="Beynon J."/>
            <person name="Boevink P.C."/>
            <person name="Bollmann S.R."/>
            <person name="Bos J.I."/>
            <person name="Bulone V."/>
            <person name="Cai G."/>
            <person name="Cakir C."/>
            <person name="Carrington J.C."/>
            <person name="Chawner M."/>
            <person name="Conti L."/>
            <person name="Costanzo S."/>
            <person name="Ewan R."/>
            <person name="Fahlgren N."/>
            <person name="Fischbach M.A."/>
            <person name="Fugelstad J."/>
            <person name="Gilroy E.M."/>
            <person name="Gnerre S."/>
            <person name="Green P.J."/>
            <person name="Grenville-Briggs L.J."/>
            <person name="Griffith J."/>
            <person name="Grunwald N.J."/>
            <person name="Horn K."/>
            <person name="Horner N.R."/>
            <person name="Hu C.H."/>
            <person name="Huitema E."/>
            <person name="Jeong D.H."/>
            <person name="Jones A.M."/>
            <person name="Jones J.D."/>
            <person name="Jones R.W."/>
            <person name="Karlsson E.K."/>
            <person name="Kunjeti S.G."/>
            <person name="Lamour K."/>
            <person name="Liu Z."/>
            <person name="Ma L."/>
            <person name="Maclean D."/>
            <person name="Chibucos M.C."/>
            <person name="McDonald H."/>
            <person name="McWalters J."/>
            <person name="Meijer H.J."/>
            <person name="Morgan W."/>
            <person name="Morris P.F."/>
            <person name="Munro C.A."/>
            <person name="O'Neill K."/>
            <person name="Ospina-Giraldo M."/>
            <person name="Pinzon A."/>
            <person name="Pritchard L."/>
            <person name="Ramsahoye B."/>
            <person name="Ren Q."/>
            <person name="Restrepo S."/>
            <person name="Roy S."/>
            <person name="Sadanandom A."/>
            <person name="Savidor A."/>
            <person name="Schornack S."/>
            <person name="Schwartz D.C."/>
            <person name="Schumann U.D."/>
            <person name="Schwessinger B."/>
            <person name="Seyer L."/>
            <person name="Sharpe T."/>
            <person name="Silvar C."/>
            <person name="Song J."/>
            <person name="Studholme D.J."/>
            <person name="Sykes S."/>
            <person name="Thines M."/>
            <person name="van de Vondervoort P.J."/>
            <person name="Phuntumart V."/>
            <person name="Wawra S."/>
            <person name="Weide R."/>
            <person name="Win J."/>
            <person name="Young C."/>
            <person name="Zhou S."/>
            <person name="Fry W."/>
            <person name="Meyers B.C."/>
            <person name="van West P."/>
            <person name="Ristaino J."/>
            <person name="Govers F."/>
            <person name="Birch P.R."/>
            <person name="Whisson S.C."/>
            <person name="Judelson H.S."/>
            <person name="Nusbaum C."/>
        </authorList>
    </citation>
    <scope>NUCLEOTIDE SEQUENCE [LARGE SCALE GENOMIC DNA]</scope>
    <source>
        <strain evidence="3">T30-4</strain>
    </source>
</reference>
<dbReference type="InterPro" id="IPR036404">
    <property type="entry name" value="Jacalin-like_lectin_dom_sf"/>
</dbReference>
<dbReference type="AlphaFoldDB" id="D0MQJ7"/>
<dbReference type="InParanoid" id="D0MQJ7"/>
<evidence type="ECO:0000259" key="1">
    <source>
        <dbReference type="PROSITE" id="PS51752"/>
    </source>
</evidence>
<dbReference type="Proteomes" id="UP000006643">
    <property type="component" value="Unassembled WGS sequence"/>
</dbReference>
<dbReference type="Gene3D" id="2.100.10.30">
    <property type="entry name" value="Jacalin-like lectin domain"/>
    <property type="match status" value="3"/>
</dbReference>
<dbReference type="Pfam" id="PF01419">
    <property type="entry name" value="Jacalin"/>
    <property type="match status" value="3"/>
</dbReference>
<name>D0MQJ7_PHYIT</name>
<evidence type="ECO:0000313" key="2">
    <source>
        <dbReference type="EMBL" id="EEY57766.1"/>
    </source>
</evidence>
<dbReference type="HOGENOM" id="CLU_002760_0_1_1"/>
<dbReference type="PROSITE" id="PS51752">
    <property type="entry name" value="JACALIN_LECTIN"/>
    <property type="match status" value="1"/>
</dbReference>
<dbReference type="PANTHER" id="PTHR47293">
    <property type="entry name" value="JACALIN-RELATED LECTIN 3"/>
    <property type="match status" value="1"/>
</dbReference>
<dbReference type="VEuPathDB" id="FungiDB:PITG_00339"/>
<feature type="domain" description="Jacalin-type lectin" evidence="1">
    <location>
        <begin position="1"/>
        <end position="67"/>
    </location>
</feature>
<dbReference type="SMART" id="SM00915">
    <property type="entry name" value="Jacalin"/>
    <property type="match status" value="2"/>
</dbReference>
<organism evidence="2 3">
    <name type="scientific">Phytophthora infestans (strain T30-4)</name>
    <name type="common">Potato late blight agent</name>
    <dbReference type="NCBI Taxonomy" id="403677"/>
    <lineage>
        <taxon>Eukaryota</taxon>
        <taxon>Sar</taxon>
        <taxon>Stramenopiles</taxon>
        <taxon>Oomycota</taxon>
        <taxon>Peronosporomycetes</taxon>
        <taxon>Peronosporales</taxon>
        <taxon>Peronosporaceae</taxon>
        <taxon>Phytophthora</taxon>
    </lineage>
</organism>
<accession>D0MQJ7</accession>
<sequence length="819" mass="87935">MEAHWGKKNGRTRIFYLSFGTSAGNSVAAGTQTEEKNSVSAPKGFQLGGFFGRDGDEIDTLGAIWTSIDASFGGPHGNQFSDQPVATSAQTISSIIIRAGERAHGVTLEVSAPTAETFTHGEHITSMEAHWGKKSGRTRIFYLNFGTSAGNSVSAGSKTDLKGSITAPDGYQLGGFFGRDGDEIDLLGVVWTSIEPVAETAAASEGASANEDIVLSPVYGGPHGVAFSDVRNIVLGQTLSSVTIRAFRRVDAVTLQVTKPAEQTFTHGGKGGKETTLALGPGEYINSVEFHWGKKDGRTHVFYTAPKGFQLSGLHGRAEDEVDQLGCIWTRIDAKPALLTDVMDTAWFGDIIRNWVGPTIGAAKDSACYRKYKPFDSKKMCPLGYGNDDDDCIAQCPMSYPVRCGLECIPQNDDCALAVLSKISAVAAVAFNAATAGIFTSVKTLYKGAKLLYMCAANVINVIKQLIYYFRYVQTTAPQGDVEHMLTASYQSNKLVFAGYVVTIVENIVKQVIVNGDEIISSAKNVIDLLKNSSAVNNSASSVTELEDFIASNTSCGFELKQLTDRVLVTVNDIRNKTPNAAKDDVRVAVSKSTLVSNDIPSVTNDCMKELLKSKTKQAAFETRDLLRKTMEVIIDQLVDTATTDMGKNVAENDQMLEIANFGLVVLGGLDPTGIVYMASQFVQPICGPTGFLGEIDDGNLYDALGMWTVDEAFEGSYGTWSKKGDGVVRIIFESTDKEDVTVVIHSGGDDYAEVDVGAGDTVTWESTVPELQDKTLYLDRWRPGLFGLPGSGGGSLLLWIPRAADGGHLTLHARINVS</sequence>
<dbReference type="InterPro" id="IPR001229">
    <property type="entry name" value="Jacalin-like_lectin_dom"/>
</dbReference>
<gene>
    <name evidence="2" type="ORF">PITG_00339</name>
</gene>
<dbReference type="SUPFAM" id="SSF51101">
    <property type="entry name" value="Mannose-binding lectins"/>
    <property type="match status" value="3"/>
</dbReference>
<evidence type="ECO:0000313" key="3">
    <source>
        <dbReference type="Proteomes" id="UP000006643"/>
    </source>
</evidence>
<dbReference type="RefSeq" id="XP_002908952.1">
    <property type="nucleotide sequence ID" value="XM_002908906.1"/>
</dbReference>
<proteinExistence type="predicted"/>
<protein>
    <recommendedName>
        <fullName evidence="1">Jacalin-type lectin domain-containing protein</fullName>
    </recommendedName>
</protein>
<dbReference type="EMBL" id="DS028118">
    <property type="protein sequence ID" value="EEY57766.1"/>
    <property type="molecule type" value="Genomic_DNA"/>
</dbReference>
<dbReference type="GeneID" id="9477084"/>
<dbReference type="OrthoDB" id="40902at2759"/>
<dbReference type="eggNOG" id="ENOG502QPIS">
    <property type="taxonomic scope" value="Eukaryota"/>
</dbReference>
<dbReference type="KEGG" id="pif:PITG_00339"/>
<keyword evidence="3" id="KW-1185">Reference proteome</keyword>